<evidence type="ECO:0000313" key="2">
    <source>
        <dbReference type="Proteomes" id="UP000604825"/>
    </source>
</evidence>
<protein>
    <submittedName>
        <fullName evidence="1">Uncharacterized protein</fullName>
    </submittedName>
</protein>
<proteinExistence type="predicted"/>
<organism evidence="1 2">
    <name type="scientific">Miscanthus lutarioriparius</name>
    <dbReference type="NCBI Taxonomy" id="422564"/>
    <lineage>
        <taxon>Eukaryota</taxon>
        <taxon>Viridiplantae</taxon>
        <taxon>Streptophyta</taxon>
        <taxon>Embryophyta</taxon>
        <taxon>Tracheophyta</taxon>
        <taxon>Spermatophyta</taxon>
        <taxon>Magnoliopsida</taxon>
        <taxon>Liliopsida</taxon>
        <taxon>Poales</taxon>
        <taxon>Poaceae</taxon>
        <taxon>PACMAD clade</taxon>
        <taxon>Panicoideae</taxon>
        <taxon>Andropogonodae</taxon>
        <taxon>Andropogoneae</taxon>
        <taxon>Saccharinae</taxon>
        <taxon>Miscanthus</taxon>
    </lineage>
</organism>
<gene>
    <name evidence="1" type="ORF">NCGR_LOCUS25729</name>
</gene>
<evidence type="ECO:0000313" key="1">
    <source>
        <dbReference type="EMBL" id="CAD6238510.1"/>
    </source>
</evidence>
<reference evidence="1" key="1">
    <citation type="submission" date="2020-10" db="EMBL/GenBank/DDBJ databases">
        <authorList>
            <person name="Han B."/>
            <person name="Lu T."/>
            <person name="Zhao Q."/>
            <person name="Huang X."/>
            <person name="Zhao Y."/>
        </authorList>
    </citation>
    <scope>NUCLEOTIDE SEQUENCE</scope>
</reference>
<accession>A0A811PEK9</accession>
<sequence>MQSRAAAAGAVGCAGRRRTKTSMFQLLVLHREGLVGCRLCETLVLNCRLTASTFLCIVRSIMCVSCITHFFIEMLMLEGAKATTETVDALRTGAAAAAMKAMQKARLDVAQVWLLPFIQHFSALDVATRACLNRSFRKCWALTFWLEFLENDSPNNLMDVL</sequence>
<dbReference type="EMBL" id="CAJGYO010000006">
    <property type="protein sequence ID" value="CAD6238510.1"/>
    <property type="molecule type" value="Genomic_DNA"/>
</dbReference>
<keyword evidence="2" id="KW-1185">Reference proteome</keyword>
<dbReference type="AlphaFoldDB" id="A0A811PEK9"/>
<dbReference type="Proteomes" id="UP000604825">
    <property type="component" value="Unassembled WGS sequence"/>
</dbReference>
<comment type="caution">
    <text evidence="1">The sequence shown here is derived from an EMBL/GenBank/DDBJ whole genome shotgun (WGS) entry which is preliminary data.</text>
</comment>
<name>A0A811PEK9_9POAL</name>